<organism evidence="2 3">
    <name type="scientific">Platanthera zijinensis</name>
    <dbReference type="NCBI Taxonomy" id="2320716"/>
    <lineage>
        <taxon>Eukaryota</taxon>
        <taxon>Viridiplantae</taxon>
        <taxon>Streptophyta</taxon>
        <taxon>Embryophyta</taxon>
        <taxon>Tracheophyta</taxon>
        <taxon>Spermatophyta</taxon>
        <taxon>Magnoliopsida</taxon>
        <taxon>Liliopsida</taxon>
        <taxon>Asparagales</taxon>
        <taxon>Orchidaceae</taxon>
        <taxon>Orchidoideae</taxon>
        <taxon>Orchideae</taxon>
        <taxon>Orchidinae</taxon>
        <taxon>Platanthera</taxon>
    </lineage>
</organism>
<reference evidence="2 3" key="1">
    <citation type="journal article" date="2022" name="Nat. Plants">
        <title>Genomes of leafy and leafless Platanthera orchids illuminate the evolution of mycoheterotrophy.</title>
        <authorList>
            <person name="Li M.H."/>
            <person name="Liu K.W."/>
            <person name="Li Z."/>
            <person name="Lu H.C."/>
            <person name="Ye Q.L."/>
            <person name="Zhang D."/>
            <person name="Wang J.Y."/>
            <person name="Li Y.F."/>
            <person name="Zhong Z.M."/>
            <person name="Liu X."/>
            <person name="Yu X."/>
            <person name="Liu D.K."/>
            <person name="Tu X.D."/>
            <person name="Liu B."/>
            <person name="Hao Y."/>
            <person name="Liao X.Y."/>
            <person name="Jiang Y.T."/>
            <person name="Sun W.H."/>
            <person name="Chen J."/>
            <person name="Chen Y.Q."/>
            <person name="Ai Y."/>
            <person name="Zhai J.W."/>
            <person name="Wu S.S."/>
            <person name="Zhou Z."/>
            <person name="Hsiao Y.Y."/>
            <person name="Wu W.L."/>
            <person name="Chen Y.Y."/>
            <person name="Lin Y.F."/>
            <person name="Hsu J.L."/>
            <person name="Li C.Y."/>
            <person name="Wang Z.W."/>
            <person name="Zhao X."/>
            <person name="Zhong W.Y."/>
            <person name="Ma X.K."/>
            <person name="Ma L."/>
            <person name="Huang J."/>
            <person name="Chen G.Z."/>
            <person name="Huang M.Z."/>
            <person name="Huang L."/>
            <person name="Peng D.H."/>
            <person name="Luo Y.B."/>
            <person name="Zou S.Q."/>
            <person name="Chen S.P."/>
            <person name="Lan S."/>
            <person name="Tsai W.C."/>
            <person name="Van de Peer Y."/>
            <person name="Liu Z.J."/>
        </authorList>
    </citation>
    <scope>NUCLEOTIDE SEQUENCE [LARGE SCALE GENOMIC DNA]</scope>
    <source>
        <strain evidence="2">Lor287</strain>
    </source>
</reference>
<comment type="caution">
    <text evidence="2">The sequence shown here is derived from an EMBL/GenBank/DDBJ whole genome shotgun (WGS) entry which is preliminary data.</text>
</comment>
<evidence type="ECO:0000256" key="1">
    <source>
        <dbReference type="SAM" id="MobiDB-lite"/>
    </source>
</evidence>
<sequence length="95" mass="10440">MENSHSDLENGGVTSPEKFEGMATWVTTGLASFFFASLERFSCINLATSDTDDEMDAEASDRTLMLSSQNSPSPHRSDDPTFAPKFNPVWAPPQH</sequence>
<dbReference type="EMBL" id="JBBWWQ010000012">
    <property type="protein sequence ID" value="KAK8934731.1"/>
    <property type="molecule type" value="Genomic_DNA"/>
</dbReference>
<accession>A0AAP0BBH7</accession>
<dbReference type="AlphaFoldDB" id="A0AAP0BBH7"/>
<keyword evidence="3" id="KW-1185">Reference proteome</keyword>
<gene>
    <name evidence="2" type="ORF">KSP39_PZI015053</name>
</gene>
<feature type="region of interest" description="Disordered" evidence="1">
    <location>
        <begin position="49"/>
        <end position="95"/>
    </location>
</feature>
<feature type="compositionally biased region" description="Polar residues" evidence="1">
    <location>
        <begin position="65"/>
        <end position="74"/>
    </location>
</feature>
<evidence type="ECO:0000313" key="2">
    <source>
        <dbReference type="EMBL" id="KAK8934731.1"/>
    </source>
</evidence>
<evidence type="ECO:0000313" key="3">
    <source>
        <dbReference type="Proteomes" id="UP001418222"/>
    </source>
</evidence>
<proteinExistence type="predicted"/>
<dbReference type="PANTHER" id="PTHR34061">
    <property type="entry name" value="PROTEIN, PUTATIVE-RELATED"/>
    <property type="match status" value="1"/>
</dbReference>
<name>A0AAP0BBH7_9ASPA</name>
<protein>
    <submittedName>
        <fullName evidence="2">Uncharacterized protein</fullName>
    </submittedName>
</protein>
<dbReference type="PANTHER" id="PTHR34061:SF11">
    <property type="entry name" value="PROTEIN, PUTATIVE-RELATED"/>
    <property type="match status" value="1"/>
</dbReference>
<dbReference type="Proteomes" id="UP001418222">
    <property type="component" value="Unassembled WGS sequence"/>
</dbReference>